<comment type="caution">
    <text evidence="2">The sequence shown here is derived from an EMBL/GenBank/DDBJ whole genome shotgun (WGS) entry which is preliminary data.</text>
</comment>
<reference evidence="2 3" key="1">
    <citation type="journal article" date="2021" name="Elife">
        <title>Chloroplast acquisition without the gene transfer in kleptoplastic sea slugs, Plakobranchus ocellatus.</title>
        <authorList>
            <person name="Maeda T."/>
            <person name="Takahashi S."/>
            <person name="Yoshida T."/>
            <person name="Shimamura S."/>
            <person name="Takaki Y."/>
            <person name="Nagai Y."/>
            <person name="Toyoda A."/>
            <person name="Suzuki Y."/>
            <person name="Arimoto A."/>
            <person name="Ishii H."/>
            <person name="Satoh N."/>
            <person name="Nishiyama T."/>
            <person name="Hasebe M."/>
            <person name="Maruyama T."/>
            <person name="Minagawa J."/>
            <person name="Obokata J."/>
            <person name="Shigenobu S."/>
        </authorList>
    </citation>
    <scope>NUCLEOTIDE SEQUENCE [LARGE SCALE GENOMIC DNA]</scope>
</reference>
<evidence type="ECO:0000313" key="2">
    <source>
        <dbReference type="EMBL" id="GFO48577.1"/>
    </source>
</evidence>
<dbReference type="AlphaFoldDB" id="A0AAV4DX24"/>
<evidence type="ECO:0000256" key="1">
    <source>
        <dbReference type="SAM" id="MobiDB-lite"/>
    </source>
</evidence>
<sequence length="105" mass="11031">MNHIPQPYAESVYAIHQRYEDTSLVIFNQLQKSGGKTGKPLPSPLGGALSPASHEPRPAARPLVSEKGGAAETKREAATKGAAAQSVEPVTESKSPPQSKVCTLV</sequence>
<dbReference type="Proteomes" id="UP000735302">
    <property type="component" value="Unassembled WGS sequence"/>
</dbReference>
<keyword evidence="3" id="KW-1185">Reference proteome</keyword>
<name>A0AAV4DX24_9GAST</name>
<feature type="compositionally biased region" description="Polar residues" evidence="1">
    <location>
        <begin position="92"/>
        <end position="105"/>
    </location>
</feature>
<gene>
    <name evidence="2" type="ORF">PoB_007508200</name>
</gene>
<dbReference type="EMBL" id="BLXT01008438">
    <property type="protein sequence ID" value="GFO48577.1"/>
    <property type="molecule type" value="Genomic_DNA"/>
</dbReference>
<protein>
    <submittedName>
        <fullName evidence="2">Uncharacterized protein</fullName>
    </submittedName>
</protein>
<feature type="compositionally biased region" description="Low complexity" evidence="1">
    <location>
        <begin position="44"/>
        <end position="53"/>
    </location>
</feature>
<feature type="region of interest" description="Disordered" evidence="1">
    <location>
        <begin position="32"/>
        <end position="105"/>
    </location>
</feature>
<organism evidence="2 3">
    <name type="scientific">Plakobranchus ocellatus</name>
    <dbReference type="NCBI Taxonomy" id="259542"/>
    <lineage>
        <taxon>Eukaryota</taxon>
        <taxon>Metazoa</taxon>
        <taxon>Spiralia</taxon>
        <taxon>Lophotrochozoa</taxon>
        <taxon>Mollusca</taxon>
        <taxon>Gastropoda</taxon>
        <taxon>Heterobranchia</taxon>
        <taxon>Euthyneura</taxon>
        <taxon>Panpulmonata</taxon>
        <taxon>Sacoglossa</taxon>
        <taxon>Placobranchoidea</taxon>
        <taxon>Plakobranchidae</taxon>
        <taxon>Plakobranchus</taxon>
    </lineage>
</organism>
<evidence type="ECO:0000313" key="3">
    <source>
        <dbReference type="Proteomes" id="UP000735302"/>
    </source>
</evidence>
<accession>A0AAV4DX24</accession>
<proteinExistence type="predicted"/>